<dbReference type="AlphaFoldDB" id="A0A081C4W9"/>
<proteinExistence type="inferred from homology"/>
<evidence type="ECO:0000256" key="2">
    <source>
        <dbReference type="ARBA" id="ARBA00022603"/>
    </source>
</evidence>
<dbReference type="EMBL" id="DF820470">
    <property type="protein sequence ID" value="GAK59624.1"/>
    <property type="molecule type" value="Genomic_DNA"/>
</dbReference>
<comment type="similarity">
    <text evidence="1">Belongs to the trimethylamine methyltransferase family.</text>
</comment>
<dbReference type="Pfam" id="PF06253">
    <property type="entry name" value="MTTB"/>
    <property type="match status" value="1"/>
</dbReference>
<reference evidence="4" key="1">
    <citation type="journal article" date="2015" name="PeerJ">
        <title>First genomic representation of candidate bacterial phylum KSB3 points to enhanced environmental sensing as a trigger of wastewater bulking.</title>
        <authorList>
            <person name="Sekiguchi Y."/>
            <person name="Ohashi A."/>
            <person name="Parks D.H."/>
            <person name="Yamauchi T."/>
            <person name="Tyson G.W."/>
            <person name="Hugenholtz P."/>
        </authorList>
    </citation>
    <scope>NUCLEOTIDE SEQUENCE [LARGE SCALE GENOMIC DNA]</scope>
</reference>
<organism evidence="4">
    <name type="scientific">Vecturithrix granuli</name>
    <dbReference type="NCBI Taxonomy" id="1499967"/>
    <lineage>
        <taxon>Bacteria</taxon>
        <taxon>Candidatus Moduliflexota</taxon>
        <taxon>Candidatus Vecturitrichia</taxon>
        <taxon>Candidatus Vecturitrichales</taxon>
        <taxon>Candidatus Vecturitrichaceae</taxon>
        <taxon>Candidatus Vecturithrix</taxon>
    </lineage>
</organism>
<keyword evidence="5" id="KW-1185">Reference proteome</keyword>
<evidence type="ECO:0000313" key="4">
    <source>
        <dbReference type="EMBL" id="GAK59624.1"/>
    </source>
</evidence>
<dbReference type="Proteomes" id="UP000030661">
    <property type="component" value="Unassembled WGS sequence"/>
</dbReference>
<keyword evidence="2 4" id="KW-0489">Methyltransferase</keyword>
<dbReference type="InterPro" id="IPR010426">
    <property type="entry name" value="MTTB_MeTrfase"/>
</dbReference>
<dbReference type="HOGENOM" id="CLU_033581_1_0_0"/>
<name>A0A081C4W9_VECG1</name>
<evidence type="ECO:0000256" key="1">
    <source>
        <dbReference type="ARBA" id="ARBA00007137"/>
    </source>
</evidence>
<dbReference type="GO" id="GO:0015948">
    <property type="term" value="P:methanogenesis"/>
    <property type="evidence" value="ECO:0007669"/>
    <property type="project" value="InterPro"/>
</dbReference>
<sequence>MKNHTRYRRLSERECQKLHWASLEILERTGARLHHQPAIDLLKKAGASVSDGNRVRIPSTLVENALNTAPSEITLYNRHGEPVIPIEGFRSFFGTGSDCLHILDHRTGERRQPLLQDVVEGMTLCDALPNIDFVMGMFLPEDVPRMTADRYVMETMLHFTTKPIIFVTTDLAGCVDAVEMAEVVVGGPQALQQKPLTACYINVTSGLQHNEEALQKILYLSGKGLPSTYIPVALGGATAPITLAGNMAIWNAGCLVGLVLSQLNRPGAPFITSGWGASALDMRTTVSPYVEPEKQFIAQELAHFYDLPMFAFGGFSDSKLADQQASLEAALTLMTNVLSGSHLVHDLGYLESGLTGSLVQLAICNELISWIKEALRPVEINDETLALDVIDKVGPDGHFLDNEHTLAHFRDRWYPTLIDHNNYEGWIAKGGQDLGQRAAARVTHILAEHTPEPLSPDIQKRLREIVQRAAVQ</sequence>
<dbReference type="GO" id="GO:0032259">
    <property type="term" value="P:methylation"/>
    <property type="evidence" value="ECO:0007669"/>
    <property type="project" value="UniProtKB-KW"/>
</dbReference>
<dbReference type="GO" id="GO:0008168">
    <property type="term" value="F:methyltransferase activity"/>
    <property type="evidence" value="ECO:0007669"/>
    <property type="project" value="UniProtKB-KW"/>
</dbReference>
<dbReference type="InterPro" id="IPR038601">
    <property type="entry name" value="MttB-like_sf"/>
</dbReference>
<dbReference type="STRING" id="1499967.U27_06609"/>
<evidence type="ECO:0000256" key="3">
    <source>
        <dbReference type="ARBA" id="ARBA00022679"/>
    </source>
</evidence>
<evidence type="ECO:0000313" key="5">
    <source>
        <dbReference type="Proteomes" id="UP000030661"/>
    </source>
</evidence>
<dbReference type="Gene3D" id="3.20.20.480">
    <property type="entry name" value="Trimethylamine methyltransferase-like"/>
    <property type="match status" value="1"/>
</dbReference>
<protein>
    <submittedName>
        <fullName evidence="4">Trimethylamine methyltransferase</fullName>
    </submittedName>
</protein>
<gene>
    <name evidence="4" type="ORF">U27_06609</name>
</gene>
<dbReference type="eggNOG" id="COG5598">
    <property type="taxonomic scope" value="Bacteria"/>
</dbReference>
<accession>A0A081C4W9</accession>
<keyword evidence="3 4" id="KW-0808">Transferase</keyword>